<evidence type="ECO:0000256" key="1">
    <source>
        <dbReference type="SAM" id="MobiDB-lite"/>
    </source>
</evidence>
<dbReference type="InterPro" id="IPR043472">
    <property type="entry name" value="Macro_dom-like"/>
</dbReference>
<dbReference type="EMBL" id="VTPC01090246">
    <property type="protein sequence ID" value="KAF2883990.1"/>
    <property type="molecule type" value="Genomic_DNA"/>
</dbReference>
<keyword evidence="2" id="KW-0812">Transmembrane</keyword>
<evidence type="ECO:0000313" key="4">
    <source>
        <dbReference type="Proteomes" id="UP000801492"/>
    </source>
</evidence>
<dbReference type="Proteomes" id="UP000801492">
    <property type="component" value="Unassembled WGS sequence"/>
</dbReference>
<feature type="compositionally biased region" description="Basic and acidic residues" evidence="1">
    <location>
        <begin position="131"/>
        <end position="160"/>
    </location>
</feature>
<feature type="compositionally biased region" description="Low complexity" evidence="1">
    <location>
        <begin position="92"/>
        <end position="103"/>
    </location>
</feature>
<feature type="compositionally biased region" description="Basic residues" evidence="1">
    <location>
        <begin position="40"/>
        <end position="59"/>
    </location>
</feature>
<proteinExistence type="predicted"/>
<feature type="compositionally biased region" description="Basic and acidic residues" evidence="1">
    <location>
        <begin position="328"/>
        <end position="349"/>
    </location>
</feature>
<sequence length="629" mass="71686">MLAEFVITVVAVLCVISVLCVIYVFVFDYSRNSVTTLVKLSKKQKKMGKGQKKKNKGKKTAQNAPPVQKDNANANKKTKLANTPLKTEEIVPEPVAVEELPSEGVEHTSSTPQQEADQDNNKDVTQNDAWFADKSEASLDKSALKDSKDDKNEFGDQLEEKTEDCDADTAVSVTSDLDRKENDNQDLDESKHEHTSGNKEDSAERKSNKRKDNEIKDKNKHERDNKSKKRQGSGKNDQNKGSSYESNQNQRFSDKNKQHNSSVDGGNSLYKVGDESYDKKDSWKDRPNKDGNQSKGEPYSFNKNQGSSWGNMDRSKRTEGNNWGGQPKTRDKDRDSSPNKRQGSHREGANTRWGRSEGNNTSPWGDQPKTRDKDRNSSPNKRHDSRREGTNTRWDCSPNRNYQNSGEDPEYIECFSKCRKFFSSFVKVKEIEGDLFAMSKEYSLAHCVAEDLNMGSGIAQDDLPTPATSSKITKKCPVRNVEKPVVQIEPETAIVYFGSEDGYVSEEVDSLSTKFRTVKRDYTTSNRKLGDVIQTWSDNNYALYGCIVKKQKDDLFDYISFQKCINRLRTLNSKENKFYYVAFQAFLDQSDDLVISKVINLLRYSLRDVEVYVCWPHHLAYLMPRDYYS</sequence>
<accession>A0A8K0CHK8</accession>
<feature type="transmembrane region" description="Helical" evidence="2">
    <location>
        <begin position="6"/>
        <end position="26"/>
    </location>
</feature>
<dbReference type="AlphaFoldDB" id="A0A8K0CHK8"/>
<keyword evidence="2" id="KW-1133">Transmembrane helix</keyword>
<dbReference type="OrthoDB" id="2155246at2759"/>
<name>A0A8K0CHK8_IGNLU</name>
<feature type="compositionally biased region" description="Basic and acidic residues" evidence="1">
    <location>
        <begin position="272"/>
        <end position="289"/>
    </location>
</feature>
<feature type="compositionally biased region" description="Basic and acidic residues" evidence="1">
    <location>
        <begin position="368"/>
        <end position="390"/>
    </location>
</feature>
<evidence type="ECO:0000256" key="2">
    <source>
        <dbReference type="SAM" id="Phobius"/>
    </source>
</evidence>
<evidence type="ECO:0000313" key="3">
    <source>
        <dbReference type="EMBL" id="KAF2883990.1"/>
    </source>
</evidence>
<keyword evidence="2" id="KW-0472">Membrane</keyword>
<keyword evidence="4" id="KW-1185">Reference proteome</keyword>
<feature type="compositionally biased region" description="Polar residues" evidence="1">
    <location>
        <begin position="391"/>
        <end position="402"/>
    </location>
</feature>
<feature type="compositionally biased region" description="Basic and acidic residues" evidence="1">
    <location>
        <begin position="176"/>
        <end position="225"/>
    </location>
</feature>
<feature type="region of interest" description="Disordered" evidence="1">
    <location>
        <begin position="40"/>
        <end position="402"/>
    </location>
</feature>
<organism evidence="3 4">
    <name type="scientific">Ignelater luminosus</name>
    <name type="common">Cucubano</name>
    <name type="synonym">Pyrophorus luminosus</name>
    <dbReference type="NCBI Taxonomy" id="2038154"/>
    <lineage>
        <taxon>Eukaryota</taxon>
        <taxon>Metazoa</taxon>
        <taxon>Ecdysozoa</taxon>
        <taxon>Arthropoda</taxon>
        <taxon>Hexapoda</taxon>
        <taxon>Insecta</taxon>
        <taxon>Pterygota</taxon>
        <taxon>Neoptera</taxon>
        <taxon>Endopterygota</taxon>
        <taxon>Coleoptera</taxon>
        <taxon>Polyphaga</taxon>
        <taxon>Elateriformia</taxon>
        <taxon>Elateroidea</taxon>
        <taxon>Elateridae</taxon>
        <taxon>Agrypninae</taxon>
        <taxon>Pyrophorini</taxon>
        <taxon>Ignelater</taxon>
    </lineage>
</organism>
<feature type="compositionally biased region" description="Polar residues" evidence="1">
    <location>
        <begin position="233"/>
        <end position="251"/>
    </location>
</feature>
<feature type="compositionally biased region" description="Polar residues" evidence="1">
    <location>
        <begin position="290"/>
        <end position="310"/>
    </location>
</feature>
<comment type="caution">
    <text evidence="3">The sequence shown here is derived from an EMBL/GenBank/DDBJ whole genome shotgun (WGS) entry which is preliminary data.</text>
</comment>
<gene>
    <name evidence="3" type="ORF">ILUMI_22188</name>
</gene>
<reference evidence="3" key="1">
    <citation type="submission" date="2019-08" db="EMBL/GenBank/DDBJ databases">
        <title>The genome of the North American firefly Photinus pyralis.</title>
        <authorList>
            <consortium name="Photinus pyralis genome working group"/>
            <person name="Fallon T.R."/>
            <person name="Sander Lower S.E."/>
            <person name="Weng J.-K."/>
        </authorList>
    </citation>
    <scope>NUCLEOTIDE SEQUENCE</scope>
    <source>
        <strain evidence="3">TRF0915ILg1</strain>
        <tissue evidence="3">Whole body</tissue>
    </source>
</reference>
<dbReference type="Gene3D" id="3.40.220.10">
    <property type="entry name" value="Leucine Aminopeptidase, subunit E, domain 1"/>
    <property type="match status" value="1"/>
</dbReference>
<protein>
    <submittedName>
        <fullName evidence="3">Uncharacterized protein</fullName>
    </submittedName>
</protein>